<dbReference type="Pfam" id="PF00239">
    <property type="entry name" value="Resolvase"/>
    <property type="match status" value="1"/>
</dbReference>
<dbReference type="CDD" id="cd00338">
    <property type="entry name" value="Ser_Recombinase"/>
    <property type="match status" value="1"/>
</dbReference>
<dbReference type="PANTHER" id="PTHR30461">
    <property type="entry name" value="DNA-INVERTASE FROM LAMBDOID PROPHAGE"/>
    <property type="match status" value="1"/>
</dbReference>
<evidence type="ECO:0000313" key="3">
    <source>
        <dbReference type="Proteomes" id="UP000470404"/>
    </source>
</evidence>
<evidence type="ECO:0000313" key="2">
    <source>
        <dbReference type="EMBL" id="NEC60984.1"/>
    </source>
</evidence>
<organism evidence="2 3">
    <name type="scientific">Amycolatopsis rubida</name>
    <dbReference type="NCBI Taxonomy" id="112413"/>
    <lineage>
        <taxon>Bacteria</taxon>
        <taxon>Bacillati</taxon>
        <taxon>Actinomycetota</taxon>
        <taxon>Actinomycetes</taxon>
        <taxon>Pseudonocardiales</taxon>
        <taxon>Pseudonocardiaceae</taxon>
        <taxon>Amycolatopsis</taxon>
    </lineage>
</organism>
<dbReference type="SUPFAM" id="SSF53041">
    <property type="entry name" value="Resolvase-like"/>
    <property type="match status" value="1"/>
</dbReference>
<keyword evidence="3" id="KW-1185">Reference proteome</keyword>
<dbReference type="RefSeq" id="WP_067594329.1">
    <property type="nucleotide sequence ID" value="NZ_JAAGNC010000188.1"/>
</dbReference>
<dbReference type="InterPro" id="IPR006119">
    <property type="entry name" value="Resolv_N"/>
</dbReference>
<dbReference type="Gene3D" id="3.90.1750.20">
    <property type="entry name" value="Putative Large Serine Recombinase, Chain B, Domain 2"/>
    <property type="match status" value="1"/>
</dbReference>
<dbReference type="InterPro" id="IPR050639">
    <property type="entry name" value="SSR_resolvase"/>
</dbReference>
<name>A0ABX0C0Y6_9PSEU</name>
<dbReference type="Gene3D" id="3.40.50.1390">
    <property type="entry name" value="Resolvase, N-terminal catalytic domain"/>
    <property type="match status" value="1"/>
</dbReference>
<dbReference type="InterPro" id="IPR036162">
    <property type="entry name" value="Resolvase-like_N_sf"/>
</dbReference>
<evidence type="ECO:0000259" key="1">
    <source>
        <dbReference type="SMART" id="SM00857"/>
    </source>
</evidence>
<protein>
    <submittedName>
        <fullName evidence="2">Recombinase family protein</fullName>
    </submittedName>
</protein>
<dbReference type="Proteomes" id="UP000470404">
    <property type="component" value="Unassembled WGS sequence"/>
</dbReference>
<dbReference type="InterPro" id="IPR011109">
    <property type="entry name" value="DNA_bind_recombinase_dom"/>
</dbReference>
<feature type="domain" description="Resolvase/invertase-type recombinase catalytic" evidence="1">
    <location>
        <begin position="1"/>
        <end position="151"/>
    </location>
</feature>
<sequence>MVIYARASSDSKGRKISVASQIEIGRKWCEQVGATVVAVLVDNDLSASRYATETRGDYEEALRLLATGQANCLWTWENSRAQRDMKVFMRLRGLLEELGGYWAYDERVYDLTDADDRIAVTEDAVDAERESEKLRKRVLRGVEARAMSGLWAGPLSYGYRVVYDQDTGDAQREIDESTYLHAREIVLTLTETRNESALAKDLERRGIPCARATQWRADHVKKLYALSQDAEGWAKFIASLEPEQVDSAYEALVRLRTESASQVAKDMNKGHWAHPLPGRWSAGKVRNIGLNPALAGLRVFRGKVIGKGTWDAIITEEEHDNVVAALGNPNRENVKDGDRVKYLLTGILLCGKCDTGVSTSLRKGKMTYRCNTGHVVRNMAKTDSVVVERVLRRLSSEADQELFQYEGQAKELTAAIQLAQDLRARLDGFTDKAAEGELSPERLARIEQKLVPRIKEAEARARQIGVAPAVAKLVGPDAAAVWETLSVRQKREVIRALVRPRLLPTTGGAAPFNPDHVRMSWLGQPAQIPGVDYEVEDDAAA</sequence>
<dbReference type="Pfam" id="PF07508">
    <property type="entry name" value="Recombinase"/>
    <property type="match status" value="1"/>
</dbReference>
<accession>A0ABX0C0Y6</accession>
<dbReference type="SMART" id="SM00857">
    <property type="entry name" value="Resolvase"/>
    <property type="match status" value="1"/>
</dbReference>
<dbReference type="EMBL" id="JAAGNC010000188">
    <property type="protein sequence ID" value="NEC60984.1"/>
    <property type="molecule type" value="Genomic_DNA"/>
</dbReference>
<reference evidence="2 3" key="1">
    <citation type="submission" date="2020-01" db="EMBL/GenBank/DDBJ databases">
        <title>Insect and environment-associated Actinomycetes.</title>
        <authorList>
            <person name="Currrie C."/>
            <person name="Chevrette M."/>
            <person name="Carlson C."/>
            <person name="Stubbendieck R."/>
            <person name="Wendt-Pienkowski E."/>
        </authorList>
    </citation>
    <scope>NUCLEOTIDE SEQUENCE [LARGE SCALE GENOMIC DNA]</scope>
    <source>
        <strain evidence="2 3">SID8386</strain>
    </source>
</reference>
<proteinExistence type="predicted"/>
<dbReference type="InterPro" id="IPR038109">
    <property type="entry name" value="DNA_bind_recomb_sf"/>
</dbReference>
<dbReference type="PANTHER" id="PTHR30461:SF23">
    <property type="entry name" value="DNA RECOMBINASE-RELATED"/>
    <property type="match status" value="1"/>
</dbReference>
<comment type="caution">
    <text evidence="2">The sequence shown here is derived from an EMBL/GenBank/DDBJ whole genome shotgun (WGS) entry which is preliminary data.</text>
</comment>
<gene>
    <name evidence="2" type="ORF">G3I59_36660</name>
</gene>